<feature type="transmembrane region" description="Helical" evidence="12">
    <location>
        <begin position="21"/>
        <end position="44"/>
    </location>
</feature>
<dbReference type="InterPro" id="IPR010559">
    <property type="entry name" value="Sig_transdc_His_kin_internal"/>
</dbReference>
<evidence type="ECO:0000256" key="1">
    <source>
        <dbReference type="ARBA" id="ARBA00004651"/>
    </source>
</evidence>
<dbReference type="PROSITE" id="PS50885">
    <property type="entry name" value="HAMP"/>
    <property type="match status" value="1"/>
</dbReference>
<keyword evidence="10" id="KW-0902">Two-component regulatory system</keyword>
<keyword evidence="5 12" id="KW-0812">Transmembrane</keyword>
<dbReference type="SUPFAM" id="SSF55874">
    <property type="entry name" value="ATPase domain of HSP90 chaperone/DNA topoisomerase II/histidine kinase"/>
    <property type="match status" value="1"/>
</dbReference>
<evidence type="ECO:0000256" key="4">
    <source>
        <dbReference type="ARBA" id="ARBA00022679"/>
    </source>
</evidence>
<evidence type="ECO:0000256" key="5">
    <source>
        <dbReference type="ARBA" id="ARBA00022692"/>
    </source>
</evidence>
<evidence type="ECO:0000313" key="15">
    <source>
        <dbReference type="Proteomes" id="UP000644756"/>
    </source>
</evidence>
<protein>
    <submittedName>
        <fullName evidence="14">Sensor histidine kinase</fullName>
    </submittedName>
</protein>
<dbReference type="GO" id="GO:0005524">
    <property type="term" value="F:ATP binding"/>
    <property type="evidence" value="ECO:0007669"/>
    <property type="project" value="UniProtKB-KW"/>
</dbReference>
<keyword evidence="15" id="KW-1185">Reference proteome</keyword>
<keyword evidence="8" id="KW-0067">ATP-binding</keyword>
<gene>
    <name evidence="14" type="ORF">GCM10010916_23750</name>
</gene>
<reference evidence="14" key="2">
    <citation type="submission" date="2020-09" db="EMBL/GenBank/DDBJ databases">
        <authorList>
            <person name="Sun Q."/>
            <person name="Zhou Y."/>
        </authorList>
    </citation>
    <scope>NUCLEOTIDE SEQUENCE</scope>
    <source>
        <strain evidence="14">CGMCC 1.12987</strain>
    </source>
</reference>
<accession>A0A917D168</accession>
<dbReference type="Gene3D" id="6.10.340.10">
    <property type="match status" value="1"/>
</dbReference>
<dbReference type="InterPro" id="IPR003594">
    <property type="entry name" value="HATPase_dom"/>
</dbReference>
<dbReference type="Pfam" id="PF06580">
    <property type="entry name" value="His_kinase"/>
    <property type="match status" value="1"/>
</dbReference>
<dbReference type="InterPro" id="IPR003660">
    <property type="entry name" value="HAMP_dom"/>
</dbReference>
<dbReference type="Proteomes" id="UP000644756">
    <property type="component" value="Unassembled WGS sequence"/>
</dbReference>
<dbReference type="AlphaFoldDB" id="A0A917D168"/>
<evidence type="ECO:0000256" key="9">
    <source>
        <dbReference type="ARBA" id="ARBA00022989"/>
    </source>
</evidence>
<dbReference type="Gene3D" id="3.30.450.20">
    <property type="entry name" value="PAS domain"/>
    <property type="match status" value="2"/>
</dbReference>
<evidence type="ECO:0000256" key="11">
    <source>
        <dbReference type="ARBA" id="ARBA00023136"/>
    </source>
</evidence>
<dbReference type="PANTHER" id="PTHR34220:SF11">
    <property type="entry name" value="SENSOR PROTEIN KINASE HPTS"/>
    <property type="match status" value="1"/>
</dbReference>
<dbReference type="PANTHER" id="PTHR34220">
    <property type="entry name" value="SENSOR HISTIDINE KINASE YPDA"/>
    <property type="match status" value="1"/>
</dbReference>
<keyword evidence="11 12" id="KW-0472">Membrane</keyword>
<evidence type="ECO:0000256" key="10">
    <source>
        <dbReference type="ARBA" id="ARBA00023012"/>
    </source>
</evidence>
<comment type="caution">
    <text evidence="14">The sequence shown here is derived from an EMBL/GenBank/DDBJ whole genome shotgun (WGS) entry which is preliminary data.</text>
</comment>
<organism evidence="14 15">
    <name type="scientific">Paenibacillus abyssi</name>
    <dbReference type="NCBI Taxonomy" id="1340531"/>
    <lineage>
        <taxon>Bacteria</taxon>
        <taxon>Bacillati</taxon>
        <taxon>Bacillota</taxon>
        <taxon>Bacilli</taxon>
        <taxon>Bacillales</taxon>
        <taxon>Paenibacillaceae</taxon>
        <taxon>Paenibacillus</taxon>
    </lineage>
</organism>
<dbReference type="InterPro" id="IPR036890">
    <property type="entry name" value="HATPase_C_sf"/>
</dbReference>
<evidence type="ECO:0000256" key="7">
    <source>
        <dbReference type="ARBA" id="ARBA00022777"/>
    </source>
</evidence>
<dbReference type="Gene3D" id="3.30.565.10">
    <property type="entry name" value="Histidine kinase-like ATPase, C-terminal domain"/>
    <property type="match status" value="1"/>
</dbReference>
<feature type="transmembrane region" description="Helical" evidence="12">
    <location>
        <begin position="302"/>
        <end position="325"/>
    </location>
</feature>
<comment type="subcellular location">
    <subcellularLocation>
        <location evidence="1">Cell membrane</location>
        <topology evidence="1">Multi-pass membrane protein</topology>
    </subcellularLocation>
</comment>
<keyword evidence="2" id="KW-1003">Cell membrane</keyword>
<evidence type="ECO:0000256" key="3">
    <source>
        <dbReference type="ARBA" id="ARBA00022553"/>
    </source>
</evidence>
<reference evidence="14" key="1">
    <citation type="journal article" date="2014" name="Int. J. Syst. Evol. Microbiol.">
        <title>Complete genome sequence of Corynebacterium casei LMG S-19264T (=DSM 44701T), isolated from a smear-ripened cheese.</title>
        <authorList>
            <consortium name="US DOE Joint Genome Institute (JGI-PGF)"/>
            <person name="Walter F."/>
            <person name="Albersmeier A."/>
            <person name="Kalinowski J."/>
            <person name="Ruckert C."/>
        </authorList>
    </citation>
    <scope>NUCLEOTIDE SEQUENCE</scope>
    <source>
        <strain evidence="14">CGMCC 1.12987</strain>
    </source>
</reference>
<keyword evidence="6" id="KW-0547">Nucleotide-binding</keyword>
<name>A0A917D168_9BACL</name>
<keyword evidence="7 14" id="KW-0418">Kinase</keyword>
<evidence type="ECO:0000313" key="14">
    <source>
        <dbReference type="EMBL" id="GGG05979.1"/>
    </source>
</evidence>
<keyword evidence="4" id="KW-0808">Transferase</keyword>
<sequence length="600" mass="68622">MRRLLHSLKRRIGYLSLKYKLFILLLAITIFPIALVSYSSQYFMVRSSTEYTSSISSQYVQFVSRDITNYLQDVSQSFDTLFTNSEFQKFLEAPENDLAQQANHIINFRPVLKNALQLRNETVGVLYLDTLGKVYFDSYQEKLNHSYTFEEDPLYQSVYSTTKLKLTVPHQMNYVQLTPENVFSVVRPIINLRTGEFNSWFVIEIRADKIKSMLSDIEYGQGGNLILYDYASHTAVSNADTDPAVLRDFRNALDSHSGADPKLMFSSNGEQYETTYANLPYGEWKLVWMAPLSSLTKGVEQAYNLTILIAITSLAVALIVSFPVMNTILRPLYKLKGGLQSLGRGTYVPIEIRHSNDEIGFVIQSYNKMLYELQSMEQEVYQSKLKEKERELLQLQAQINPHFLFNTLETIESYAVKNNGDAVGVMVQSVSRMMRYTVRNDGGWAPLKEEIAYIHNFLRIHYYRNGTDVMAHFELDPAALEIPIMKLSIQPFVENAIKYGWSPTMSGEEFILTVKAELQNHMLHLSIRDTGAGMLPDVLNKLSKLIETGGEEMDSYFRMHTGIFNVHRRFLLAFGSSVNFRITSQPGQGTFVEIQVPLKG</sequence>
<dbReference type="EMBL" id="BMGR01000007">
    <property type="protein sequence ID" value="GGG05979.1"/>
    <property type="molecule type" value="Genomic_DNA"/>
</dbReference>
<proteinExistence type="predicted"/>
<dbReference type="GO" id="GO:0005886">
    <property type="term" value="C:plasma membrane"/>
    <property type="evidence" value="ECO:0007669"/>
    <property type="project" value="UniProtKB-SubCell"/>
</dbReference>
<dbReference type="GO" id="GO:0000155">
    <property type="term" value="F:phosphorelay sensor kinase activity"/>
    <property type="evidence" value="ECO:0007669"/>
    <property type="project" value="InterPro"/>
</dbReference>
<evidence type="ECO:0000256" key="6">
    <source>
        <dbReference type="ARBA" id="ARBA00022741"/>
    </source>
</evidence>
<evidence type="ECO:0000256" key="8">
    <source>
        <dbReference type="ARBA" id="ARBA00022840"/>
    </source>
</evidence>
<evidence type="ECO:0000256" key="2">
    <source>
        <dbReference type="ARBA" id="ARBA00022475"/>
    </source>
</evidence>
<dbReference type="CDD" id="cd06225">
    <property type="entry name" value="HAMP"/>
    <property type="match status" value="1"/>
</dbReference>
<evidence type="ECO:0000256" key="12">
    <source>
        <dbReference type="SAM" id="Phobius"/>
    </source>
</evidence>
<dbReference type="SUPFAM" id="SSF158472">
    <property type="entry name" value="HAMP domain-like"/>
    <property type="match status" value="1"/>
</dbReference>
<keyword evidence="9 12" id="KW-1133">Transmembrane helix</keyword>
<keyword evidence="3" id="KW-0597">Phosphoprotein</keyword>
<evidence type="ECO:0000259" key="13">
    <source>
        <dbReference type="PROSITE" id="PS50885"/>
    </source>
</evidence>
<feature type="domain" description="HAMP" evidence="13">
    <location>
        <begin position="326"/>
        <end position="378"/>
    </location>
</feature>
<dbReference type="RefSeq" id="WP_188531279.1">
    <property type="nucleotide sequence ID" value="NZ_BMGR01000007.1"/>
</dbReference>
<dbReference type="Pfam" id="PF02518">
    <property type="entry name" value="HATPase_c"/>
    <property type="match status" value="1"/>
</dbReference>
<dbReference type="InterPro" id="IPR050640">
    <property type="entry name" value="Bact_2-comp_sensor_kinase"/>
</dbReference>